<dbReference type="AlphaFoldDB" id="A0A563EV87"/>
<dbReference type="PROSITE" id="PS51257">
    <property type="entry name" value="PROKAR_LIPOPROTEIN"/>
    <property type="match status" value="1"/>
</dbReference>
<keyword evidence="3" id="KW-1185">Reference proteome</keyword>
<dbReference type="EMBL" id="VOBR01000008">
    <property type="protein sequence ID" value="TWP51411.1"/>
    <property type="molecule type" value="Genomic_DNA"/>
</dbReference>
<keyword evidence="1" id="KW-0732">Signal</keyword>
<organism evidence="2 3">
    <name type="scientific">Lentzea tibetensis</name>
    <dbReference type="NCBI Taxonomy" id="2591470"/>
    <lineage>
        <taxon>Bacteria</taxon>
        <taxon>Bacillati</taxon>
        <taxon>Actinomycetota</taxon>
        <taxon>Actinomycetes</taxon>
        <taxon>Pseudonocardiales</taxon>
        <taxon>Pseudonocardiaceae</taxon>
        <taxon>Lentzea</taxon>
    </lineage>
</organism>
<name>A0A563EV87_9PSEU</name>
<feature type="signal peptide" evidence="1">
    <location>
        <begin position="1"/>
        <end position="22"/>
    </location>
</feature>
<evidence type="ECO:0000313" key="2">
    <source>
        <dbReference type="EMBL" id="TWP51411.1"/>
    </source>
</evidence>
<evidence type="ECO:0008006" key="4">
    <source>
        <dbReference type="Google" id="ProtNLM"/>
    </source>
</evidence>
<evidence type="ECO:0000313" key="3">
    <source>
        <dbReference type="Proteomes" id="UP000316639"/>
    </source>
</evidence>
<protein>
    <recommendedName>
        <fullName evidence="4">Small secreted protein</fullName>
    </recommendedName>
</protein>
<feature type="chain" id="PRO_5038393068" description="Small secreted protein" evidence="1">
    <location>
        <begin position="23"/>
        <end position="192"/>
    </location>
</feature>
<evidence type="ECO:0000256" key="1">
    <source>
        <dbReference type="SAM" id="SignalP"/>
    </source>
</evidence>
<proteinExistence type="predicted"/>
<sequence length="192" mass="19616">MKNRLKTAAVLAAVALAVTACSGGGSTGSGKDDEVVAWVDKVCGASLDAVKSLSTEPNLDMSDPAKLKTGFSEWLGSGSASVDKSIKDLEALKKGPHADSEKLVTAGTEVFGKLKTALDDAKKTIDAADPNDPAAIADAFSKVGTQMSDFAKVATEFQDTFVQSNLAEAEKKAKNCQELQGGAGSSSSAPTS</sequence>
<dbReference type="Proteomes" id="UP000316639">
    <property type="component" value="Unassembled WGS sequence"/>
</dbReference>
<accession>A0A563EV87</accession>
<comment type="caution">
    <text evidence="2">The sequence shown here is derived from an EMBL/GenBank/DDBJ whole genome shotgun (WGS) entry which is preliminary data.</text>
</comment>
<dbReference type="RefSeq" id="WP_146352109.1">
    <property type="nucleotide sequence ID" value="NZ_VOBR01000008.1"/>
</dbReference>
<gene>
    <name evidence="2" type="ORF">FKR81_14410</name>
</gene>
<reference evidence="2 3" key="1">
    <citation type="submission" date="2019-07" db="EMBL/GenBank/DDBJ databases">
        <title>Lentzea xizangensis sp. nov., isolated from Qinghai-Tibetan Plateau Soils.</title>
        <authorList>
            <person name="Huang J."/>
        </authorList>
    </citation>
    <scope>NUCLEOTIDE SEQUENCE [LARGE SCALE GENOMIC DNA]</scope>
    <source>
        <strain evidence="2 3">FXJ1.1311</strain>
    </source>
</reference>
<dbReference type="OrthoDB" id="3573162at2"/>